<evidence type="ECO:0000313" key="1">
    <source>
        <dbReference type="EMBL" id="GAG09021.1"/>
    </source>
</evidence>
<proteinExistence type="predicted"/>
<feature type="non-terminal residue" evidence="1">
    <location>
        <position position="1"/>
    </location>
</feature>
<protein>
    <submittedName>
        <fullName evidence="1">Uncharacterized protein</fullName>
    </submittedName>
</protein>
<name>X0W8Q9_9ZZZZ</name>
<gene>
    <name evidence="1" type="ORF">S01H1_44643</name>
</gene>
<dbReference type="EMBL" id="BARS01028483">
    <property type="protein sequence ID" value="GAG09021.1"/>
    <property type="molecule type" value="Genomic_DNA"/>
</dbReference>
<organism evidence="1">
    <name type="scientific">marine sediment metagenome</name>
    <dbReference type="NCBI Taxonomy" id="412755"/>
    <lineage>
        <taxon>unclassified sequences</taxon>
        <taxon>metagenomes</taxon>
        <taxon>ecological metagenomes</taxon>
    </lineage>
</organism>
<dbReference type="AlphaFoldDB" id="X0W8Q9"/>
<reference evidence="1" key="1">
    <citation type="journal article" date="2014" name="Front. Microbiol.">
        <title>High frequency of phylogenetically diverse reductive dehalogenase-homologous genes in deep subseafloor sedimentary metagenomes.</title>
        <authorList>
            <person name="Kawai M."/>
            <person name="Futagami T."/>
            <person name="Toyoda A."/>
            <person name="Takaki Y."/>
            <person name="Nishi S."/>
            <person name="Hori S."/>
            <person name="Arai W."/>
            <person name="Tsubouchi T."/>
            <person name="Morono Y."/>
            <person name="Uchiyama I."/>
            <person name="Ito T."/>
            <person name="Fujiyama A."/>
            <person name="Inagaki F."/>
            <person name="Takami H."/>
        </authorList>
    </citation>
    <scope>NUCLEOTIDE SEQUENCE</scope>
    <source>
        <strain evidence="1">Expedition CK06-06</strain>
    </source>
</reference>
<accession>X0W8Q9</accession>
<comment type="caution">
    <text evidence="1">The sequence shown here is derived from an EMBL/GenBank/DDBJ whole genome shotgun (WGS) entry which is preliminary data.</text>
</comment>
<sequence>FFAGGSDTMLIDGLYVDSAYGEAHPVLDINGDYYVGMIRANYLTVETLAMVYDGQIELTQAYSDGQGQDGYLGSSLSSDGLGILWGSGFYTALLAEAWFDISQYGGRSNPDLTYELNMNSGSSTEGLGYSVMSAQLYENWYYSSDTIFEYLPAPTYPDAGEGDPQAGGYLQLTASDGLDVDILSTSTAPITYIEAFYHSQVPKT</sequence>